<keyword evidence="2" id="KW-0378">Hydrolase</keyword>
<dbReference type="Pfam" id="PF02585">
    <property type="entry name" value="PIG-L"/>
    <property type="match status" value="1"/>
</dbReference>
<dbReference type="PANTHER" id="PTHR12993:SF26">
    <property type="entry name" value="1D-MYO-INOSITOL 2-ACETAMIDO-2-DEOXY-ALPHA-D-GLUCOPYRANOSIDE DEACETYLASE"/>
    <property type="match status" value="1"/>
</dbReference>
<evidence type="ECO:0000256" key="2">
    <source>
        <dbReference type="ARBA" id="ARBA00022801"/>
    </source>
</evidence>
<dbReference type="AlphaFoldDB" id="A0A1C0AKV4"/>
<dbReference type="GO" id="GO:0010125">
    <property type="term" value="P:mycothiol biosynthetic process"/>
    <property type="evidence" value="ECO:0007669"/>
    <property type="project" value="UniProtKB-UniRule"/>
</dbReference>
<evidence type="ECO:0000313" key="6">
    <source>
        <dbReference type="Proteomes" id="UP000093501"/>
    </source>
</evidence>
<dbReference type="InterPro" id="IPR024078">
    <property type="entry name" value="LmbE-like_dom_sf"/>
</dbReference>
<dbReference type="SUPFAM" id="SSF102588">
    <property type="entry name" value="LmbE-like"/>
    <property type="match status" value="1"/>
</dbReference>
<name>A0A1C0AKV4_9ACTN</name>
<keyword evidence="3" id="KW-0862">Zinc</keyword>
<dbReference type="EMBL" id="MBQD01000022">
    <property type="protein sequence ID" value="OCL33307.1"/>
    <property type="molecule type" value="Genomic_DNA"/>
</dbReference>
<dbReference type="NCBIfam" id="TIGR03445">
    <property type="entry name" value="mycothiol_MshB"/>
    <property type="match status" value="1"/>
</dbReference>
<dbReference type="Proteomes" id="UP000093501">
    <property type="component" value="Unassembled WGS sequence"/>
</dbReference>
<dbReference type="PANTHER" id="PTHR12993">
    <property type="entry name" value="N-ACETYLGLUCOSAMINYL-PHOSPHATIDYLINOSITOL DE-N-ACETYLASE-RELATED"/>
    <property type="match status" value="1"/>
</dbReference>
<organism evidence="5 6">
    <name type="scientific">Tessaracoccus lapidicaptus</name>
    <dbReference type="NCBI Taxonomy" id="1427523"/>
    <lineage>
        <taxon>Bacteria</taxon>
        <taxon>Bacillati</taxon>
        <taxon>Actinomycetota</taxon>
        <taxon>Actinomycetes</taxon>
        <taxon>Propionibacteriales</taxon>
        <taxon>Propionibacteriaceae</taxon>
        <taxon>Tessaracoccus</taxon>
    </lineage>
</organism>
<gene>
    <name evidence="5" type="ORF">BCR15_05625</name>
</gene>
<comment type="caution">
    <text evidence="5">The sequence shown here is derived from an EMBL/GenBank/DDBJ whole genome shotgun (WGS) entry which is preliminary data.</text>
</comment>
<sequence>MSAVNHRLLLVHAHPDDESSQSVATMARYLDEGGQVTLVTCTLGELGEIMLPEWQHYTPAELGQHRMSEIDEALREVGVNDHVYLGGPGRYHDSGMTTGPDGRAAVPDTMPDNAFWRADLLEAADHLVEVIRDRRPQVAVTYDPHGNYGHPDHIQAHRVLMYASVLAASPSHRPDLGAPWRIQRIVWNTHNTQRWVEAYAIAKERGLELWPEEERGADSFGPDPAQIVAVIETAPWLGVCRRALGAHRSQVDIEHPFWQFYRIMQELPGSGEAYLLGAGEPFPESDAPATCLFAGLDDEAAAC</sequence>
<keyword evidence="6" id="KW-1185">Reference proteome</keyword>
<evidence type="ECO:0000256" key="4">
    <source>
        <dbReference type="NCBIfam" id="TIGR03445"/>
    </source>
</evidence>
<dbReference type="InterPro" id="IPR017810">
    <property type="entry name" value="Mycothiol_biosynthesis_MshB"/>
</dbReference>
<reference evidence="6" key="1">
    <citation type="submission" date="2016-07" db="EMBL/GenBank/DDBJ databases">
        <authorList>
            <person name="Florea S."/>
            <person name="Webb J.S."/>
            <person name="Jaromczyk J."/>
            <person name="Schardl C.L."/>
        </authorList>
    </citation>
    <scope>NUCLEOTIDE SEQUENCE [LARGE SCALE GENOMIC DNA]</scope>
    <source>
        <strain evidence="6">IPBSL-7</strain>
    </source>
</reference>
<accession>A0A1C0AKV4</accession>
<proteinExistence type="predicted"/>
<keyword evidence="1" id="KW-0479">Metal-binding</keyword>
<evidence type="ECO:0000313" key="5">
    <source>
        <dbReference type="EMBL" id="OCL33307.1"/>
    </source>
</evidence>
<evidence type="ECO:0000256" key="1">
    <source>
        <dbReference type="ARBA" id="ARBA00022723"/>
    </source>
</evidence>
<dbReference type="Gene3D" id="3.40.50.10320">
    <property type="entry name" value="LmbE-like"/>
    <property type="match status" value="1"/>
</dbReference>
<dbReference type="EC" id="3.5.1.103" evidence="4"/>
<dbReference type="InterPro" id="IPR003737">
    <property type="entry name" value="GlcNAc_PI_deacetylase-related"/>
</dbReference>
<evidence type="ECO:0000256" key="3">
    <source>
        <dbReference type="ARBA" id="ARBA00022833"/>
    </source>
</evidence>
<dbReference type="GO" id="GO:0035595">
    <property type="term" value="F:N-acetylglucosaminylinositol deacetylase activity"/>
    <property type="evidence" value="ECO:0007669"/>
    <property type="project" value="UniProtKB-EC"/>
</dbReference>
<dbReference type="GO" id="GO:0046872">
    <property type="term" value="F:metal ion binding"/>
    <property type="evidence" value="ECO:0007669"/>
    <property type="project" value="UniProtKB-KW"/>
</dbReference>
<protein>
    <recommendedName>
        <fullName evidence="4">N-acetyl-1-D-myo-inositol-2-amino-2-deoxy-alpha-D-glucopyranoside deacetylase</fullName>
        <ecNumber evidence="4">3.5.1.103</ecNumber>
    </recommendedName>
</protein>